<feature type="transmembrane region" description="Helical" evidence="10">
    <location>
        <begin position="169"/>
        <end position="192"/>
    </location>
</feature>
<dbReference type="EMBL" id="AWVJ01000183">
    <property type="protein sequence ID" value="ERK41807.1"/>
    <property type="molecule type" value="Genomic_DNA"/>
</dbReference>
<feature type="transmembrane region" description="Helical" evidence="10">
    <location>
        <begin position="140"/>
        <end position="157"/>
    </location>
</feature>
<dbReference type="PIRSF" id="PIRSF006603">
    <property type="entry name" value="DinF"/>
    <property type="match status" value="1"/>
</dbReference>
<organism evidence="11 12">
    <name type="scientific">Eubacterium ramulus ATCC 29099</name>
    <dbReference type="NCBI Taxonomy" id="1256908"/>
    <lineage>
        <taxon>Bacteria</taxon>
        <taxon>Bacillati</taxon>
        <taxon>Bacillota</taxon>
        <taxon>Clostridia</taxon>
        <taxon>Eubacteriales</taxon>
        <taxon>Eubacteriaceae</taxon>
        <taxon>Eubacterium</taxon>
    </lineage>
</organism>
<evidence type="ECO:0000256" key="8">
    <source>
        <dbReference type="ARBA" id="ARBA00023136"/>
    </source>
</evidence>
<dbReference type="InterPro" id="IPR048279">
    <property type="entry name" value="MdtK-like"/>
</dbReference>
<feature type="transmembrane region" description="Helical" evidence="10">
    <location>
        <begin position="291"/>
        <end position="308"/>
    </location>
</feature>
<comment type="similarity">
    <text evidence="2">Belongs to the multi antimicrobial extrusion (MATE) (TC 2.A.66.1) family. MepA subfamily.</text>
</comment>
<comment type="caution">
    <text evidence="11">The sequence shown here is derived from an EMBL/GenBank/DDBJ whole genome shotgun (WGS) entry which is preliminary data.</text>
</comment>
<dbReference type="PANTHER" id="PTHR43823:SF3">
    <property type="entry name" value="MULTIDRUG EXPORT PROTEIN MEPA"/>
    <property type="match status" value="1"/>
</dbReference>
<dbReference type="AlphaFoldDB" id="U2QSS9"/>
<evidence type="ECO:0000256" key="2">
    <source>
        <dbReference type="ARBA" id="ARBA00008417"/>
    </source>
</evidence>
<dbReference type="Proteomes" id="UP000016608">
    <property type="component" value="Unassembled WGS sequence"/>
</dbReference>
<feature type="transmembrane region" description="Helical" evidence="10">
    <location>
        <begin position="392"/>
        <end position="414"/>
    </location>
</feature>
<dbReference type="InterPro" id="IPR002528">
    <property type="entry name" value="MATE_fam"/>
</dbReference>
<dbReference type="InterPro" id="IPR051327">
    <property type="entry name" value="MATE_MepA_subfamily"/>
</dbReference>
<sequence>MGVVQMNSNPLAKDFNTGSLLKFAFPTISMMLFMGLYTIVDTIFVSRFVNTNALSAINIVCPVINLIVGLGTMIATGGSAIVARKMGAGEPKRAKQDFTLLILFGFILGVVIFILGIIFIDEIIYTLGADKVLFPYCKDYLTIILLFTPASMLQVLFQNLFVTAGKPTLGLVLSVSAGVMNIVFDYLFMVIFDMGIAGAGFGTGIGYLIPAITGLIVFCKKSGTLSFVKPIIDIKVLGESCINGSSEMVSQLSTAITTFFFNRTMMNLLGVNGVASITIIIYTQFLLTTLFIGFSMGVAPVISYNFGANNYYGLKKIYKICISFIFVGSLFIFALSFINGNTLVRLFTGTNEAVYKIAINGFMIFVFSFLFSGFNIFSSAIFTALSNGKLSALISFLRTFGFIMIGLLIMPQFIGITGVWLAVPIAEILTLCISLYLNFRLWLSWNNQNNSYEKNTERLL</sequence>
<feature type="transmembrane region" description="Helical" evidence="10">
    <location>
        <begin position="20"/>
        <end position="40"/>
    </location>
</feature>
<accession>U2QSS9</accession>
<keyword evidence="6 10" id="KW-0812">Transmembrane</keyword>
<feature type="transmembrane region" description="Helical" evidence="10">
    <location>
        <begin position="266"/>
        <end position="285"/>
    </location>
</feature>
<comment type="subcellular location">
    <subcellularLocation>
        <location evidence="1">Cell membrane</location>
        <topology evidence="1">Multi-pass membrane protein</topology>
    </subcellularLocation>
</comment>
<dbReference type="eggNOG" id="COG0534">
    <property type="taxonomic scope" value="Bacteria"/>
</dbReference>
<feature type="transmembrane region" description="Helical" evidence="10">
    <location>
        <begin position="52"/>
        <end position="77"/>
    </location>
</feature>
<evidence type="ECO:0000256" key="3">
    <source>
        <dbReference type="ARBA" id="ARBA00022106"/>
    </source>
</evidence>
<evidence type="ECO:0000256" key="1">
    <source>
        <dbReference type="ARBA" id="ARBA00004651"/>
    </source>
</evidence>
<keyword evidence="5" id="KW-1003">Cell membrane</keyword>
<feature type="transmembrane region" description="Helical" evidence="10">
    <location>
        <begin position="358"/>
        <end position="385"/>
    </location>
</feature>
<feature type="transmembrane region" description="Helical" evidence="10">
    <location>
        <begin position="98"/>
        <end position="120"/>
    </location>
</feature>
<keyword evidence="7 10" id="KW-1133">Transmembrane helix</keyword>
<name>U2QSS9_EUBRA</name>
<dbReference type="GO" id="GO:0005886">
    <property type="term" value="C:plasma membrane"/>
    <property type="evidence" value="ECO:0007669"/>
    <property type="project" value="UniProtKB-SubCell"/>
</dbReference>
<dbReference type="PANTHER" id="PTHR43823">
    <property type="entry name" value="SPORULATION PROTEIN YKVU"/>
    <property type="match status" value="1"/>
</dbReference>
<evidence type="ECO:0000256" key="10">
    <source>
        <dbReference type="SAM" id="Phobius"/>
    </source>
</evidence>
<gene>
    <name evidence="11" type="ORF">HMPREF0373_03069</name>
</gene>
<evidence type="ECO:0000256" key="6">
    <source>
        <dbReference type="ARBA" id="ARBA00022692"/>
    </source>
</evidence>
<keyword evidence="9" id="KW-0046">Antibiotic resistance</keyword>
<evidence type="ECO:0000313" key="11">
    <source>
        <dbReference type="EMBL" id="ERK41807.1"/>
    </source>
</evidence>
<evidence type="ECO:0000256" key="4">
    <source>
        <dbReference type="ARBA" id="ARBA00022448"/>
    </source>
</evidence>
<dbReference type="PATRIC" id="fig|1256908.3.peg.2816"/>
<proteinExistence type="inferred from homology"/>
<evidence type="ECO:0000256" key="7">
    <source>
        <dbReference type="ARBA" id="ARBA00022989"/>
    </source>
</evidence>
<keyword evidence="4" id="KW-0813">Transport</keyword>
<evidence type="ECO:0000256" key="5">
    <source>
        <dbReference type="ARBA" id="ARBA00022475"/>
    </source>
</evidence>
<dbReference type="InterPro" id="IPR045070">
    <property type="entry name" value="MATE_MepA-like"/>
</dbReference>
<reference evidence="11 12" key="1">
    <citation type="submission" date="2013-06" db="EMBL/GenBank/DDBJ databases">
        <authorList>
            <person name="Weinstock G."/>
            <person name="Sodergren E."/>
            <person name="Lobos E.A."/>
            <person name="Fulton L."/>
            <person name="Fulton R."/>
            <person name="Courtney L."/>
            <person name="Fronick C."/>
            <person name="O'Laughlin M."/>
            <person name="Godfrey J."/>
            <person name="Wilson R.M."/>
            <person name="Miner T."/>
            <person name="Farmer C."/>
            <person name="Delehaunty K."/>
            <person name="Cordes M."/>
            <person name="Minx P."/>
            <person name="Tomlinson C."/>
            <person name="Chen J."/>
            <person name="Wollam A."/>
            <person name="Pepin K.H."/>
            <person name="Bhonagiri V."/>
            <person name="Zhang X."/>
            <person name="Warren W."/>
            <person name="Mitreva M."/>
            <person name="Mardis E.R."/>
            <person name="Wilson R.K."/>
        </authorList>
    </citation>
    <scope>NUCLEOTIDE SEQUENCE [LARGE SCALE GENOMIC DNA]</scope>
    <source>
        <strain evidence="11 12">ATCC 29099</strain>
    </source>
</reference>
<dbReference type="Pfam" id="PF01554">
    <property type="entry name" value="MatE"/>
    <property type="match status" value="2"/>
</dbReference>
<dbReference type="GO" id="GO:0015297">
    <property type="term" value="F:antiporter activity"/>
    <property type="evidence" value="ECO:0007669"/>
    <property type="project" value="InterPro"/>
</dbReference>
<feature type="transmembrane region" description="Helical" evidence="10">
    <location>
        <begin position="420"/>
        <end position="439"/>
    </location>
</feature>
<feature type="transmembrane region" description="Helical" evidence="10">
    <location>
        <begin position="320"/>
        <end position="338"/>
    </location>
</feature>
<dbReference type="HOGENOM" id="CLU_012893_0_2_9"/>
<dbReference type="GO" id="GO:0046677">
    <property type="term" value="P:response to antibiotic"/>
    <property type="evidence" value="ECO:0007669"/>
    <property type="project" value="UniProtKB-KW"/>
</dbReference>
<evidence type="ECO:0000256" key="9">
    <source>
        <dbReference type="ARBA" id="ARBA00023251"/>
    </source>
</evidence>
<dbReference type="GO" id="GO:0042910">
    <property type="term" value="F:xenobiotic transmembrane transporter activity"/>
    <property type="evidence" value="ECO:0007669"/>
    <property type="project" value="InterPro"/>
</dbReference>
<feature type="transmembrane region" description="Helical" evidence="10">
    <location>
        <begin position="198"/>
        <end position="219"/>
    </location>
</feature>
<keyword evidence="8 10" id="KW-0472">Membrane</keyword>
<dbReference type="CDD" id="cd13143">
    <property type="entry name" value="MATE_MepA_like"/>
    <property type="match status" value="1"/>
</dbReference>
<protein>
    <recommendedName>
        <fullName evidence="3">Multidrug export protein MepA</fullName>
    </recommendedName>
</protein>
<keyword evidence="12" id="KW-1185">Reference proteome</keyword>
<evidence type="ECO:0000313" key="12">
    <source>
        <dbReference type="Proteomes" id="UP000016608"/>
    </source>
</evidence>